<dbReference type="GeneID" id="88810562"/>
<dbReference type="SUPFAM" id="SSF51338">
    <property type="entry name" value="Composite domain of metallo-dependent hydrolases"/>
    <property type="match status" value="1"/>
</dbReference>
<evidence type="ECO:0000313" key="13">
    <source>
        <dbReference type="EMBL" id="KSU48062.1"/>
    </source>
</evidence>
<keyword evidence="6 9" id="KW-0119">Carbohydrate metabolism</keyword>
<organism evidence="13 14">
    <name type="scientific">Exiguobacterium indicum</name>
    <dbReference type="NCBI Taxonomy" id="296995"/>
    <lineage>
        <taxon>Bacteria</taxon>
        <taxon>Bacillati</taxon>
        <taxon>Bacillota</taxon>
        <taxon>Bacilli</taxon>
        <taxon>Bacillales</taxon>
        <taxon>Bacillales Family XII. Incertae Sedis</taxon>
        <taxon>Exiguobacterium</taxon>
    </lineage>
</organism>
<dbReference type="PANTHER" id="PTHR11113">
    <property type="entry name" value="N-ACETYLGLUCOSAMINE-6-PHOSPHATE DEACETYLASE"/>
    <property type="match status" value="1"/>
</dbReference>
<dbReference type="EMBL" id="LNQL01000005">
    <property type="protein sequence ID" value="KSU48062.1"/>
    <property type="molecule type" value="Genomic_DNA"/>
</dbReference>
<sequence length="385" mass="42195">MTVIINARIYTGEQTIEDGFIRFDRTIEAIGPMSKFEEIAGEEMIDAQHQSLIPGMIDVHIHGGYDVDVMDGDVERLRHFSRQMLQEGVTSFLATTITQDWGNITRALETVREVVAQDDTTIVGVHLEGPFINPDYAGAQPHEHIVEPDVEQFLKWQKAAGNTIKLVTYAPERPGARAFEEAVRLTGAIPSAGHTDATYAQNQAGHVTHGTHLYNQMRALHHREPGTVGYCLLTPDVYAEIIPDGIHSAPEMVDFAYRMKGADRLIVITDAMRAKGLADGEYELGGQAVFVRDGAARLENGSLAGSVLTMDAALRNIIAYTGCSLEEAVRMTSVNAAKELQLTQKGSLSVGKDADIVLLDEALHIQETIHRGTRHRITNGKESTS</sequence>
<evidence type="ECO:0000256" key="5">
    <source>
        <dbReference type="ARBA" id="ARBA00022801"/>
    </source>
</evidence>
<accession>A0A0V8GCS5</accession>
<comment type="catalytic activity">
    <reaction evidence="7">
        <text>N-acetyl-D-glucosamine 6-phosphate + H2O = D-glucosamine 6-phosphate + acetate</text>
        <dbReference type="Rhea" id="RHEA:22936"/>
        <dbReference type="ChEBI" id="CHEBI:15377"/>
        <dbReference type="ChEBI" id="CHEBI:30089"/>
        <dbReference type="ChEBI" id="CHEBI:57513"/>
        <dbReference type="ChEBI" id="CHEBI:58725"/>
        <dbReference type="EC" id="3.5.1.25"/>
    </reaction>
</comment>
<dbReference type="Proteomes" id="UP000053797">
    <property type="component" value="Unassembled WGS sequence"/>
</dbReference>
<dbReference type="GO" id="GO:0006046">
    <property type="term" value="P:N-acetylglucosamine catabolic process"/>
    <property type="evidence" value="ECO:0007669"/>
    <property type="project" value="TreeGrafter"/>
</dbReference>
<feature type="binding site" evidence="11">
    <location>
        <position position="128"/>
    </location>
    <ligand>
        <name>Zn(2+)</name>
        <dbReference type="ChEBI" id="CHEBI:29105"/>
    </ligand>
</feature>
<dbReference type="NCBIfam" id="TIGR00221">
    <property type="entry name" value="nagA"/>
    <property type="match status" value="1"/>
</dbReference>
<dbReference type="GO" id="GO:0008448">
    <property type="term" value="F:N-acetylglucosamine-6-phosphate deacetylase activity"/>
    <property type="evidence" value="ECO:0007669"/>
    <property type="project" value="UniProtKB-EC"/>
</dbReference>
<evidence type="ECO:0000256" key="8">
    <source>
        <dbReference type="ARBA" id="ARBA00060590"/>
    </source>
</evidence>
<dbReference type="Pfam" id="PF01979">
    <property type="entry name" value="Amidohydro_1"/>
    <property type="match status" value="1"/>
</dbReference>
<feature type="binding site" evidence="11">
    <location>
        <position position="194"/>
    </location>
    <ligand>
        <name>Zn(2+)</name>
        <dbReference type="ChEBI" id="CHEBI:29105"/>
    </ligand>
</feature>
<evidence type="ECO:0000256" key="4">
    <source>
        <dbReference type="ARBA" id="ARBA00022723"/>
    </source>
</evidence>
<dbReference type="InterPro" id="IPR006680">
    <property type="entry name" value="Amidohydro-rel"/>
</dbReference>
<name>A0A0V8GCS5_9BACL</name>
<evidence type="ECO:0000256" key="1">
    <source>
        <dbReference type="ARBA" id="ARBA00010716"/>
    </source>
</evidence>
<feature type="binding site" evidence="11">
    <location>
        <position position="212"/>
    </location>
    <ligand>
        <name>Zn(2+)</name>
        <dbReference type="ChEBI" id="CHEBI:29105"/>
    </ligand>
</feature>
<evidence type="ECO:0000259" key="12">
    <source>
        <dbReference type="Pfam" id="PF01979"/>
    </source>
</evidence>
<protein>
    <recommendedName>
        <fullName evidence="3">N-acetylglucosamine-6-phosphate deacetylase</fullName>
        <ecNumber evidence="2">3.5.1.25</ecNumber>
    </recommendedName>
</protein>
<feature type="domain" description="Amidohydrolase-related" evidence="12">
    <location>
        <begin position="52"/>
        <end position="369"/>
    </location>
</feature>
<evidence type="ECO:0000256" key="10">
    <source>
        <dbReference type="PIRSR" id="PIRSR038994-1"/>
    </source>
</evidence>
<dbReference type="Gene3D" id="2.30.40.10">
    <property type="entry name" value="Urease, subunit C, domain 1"/>
    <property type="match status" value="1"/>
</dbReference>
<gene>
    <name evidence="13" type="ORF">AS033_13045</name>
</gene>
<dbReference type="CDD" id="cd00854">
    <property type="entry name" value="NagA"/>
    <property type="match status" value="1"/>
</dbReference>
<dbReference type="Gene3D" id="3.20.20.140">
    <property type="entry name" value="Metal-dependent hydrolases"/>
    <property type="match status" value="1"/>
</dbReference>
<dbReference type="InterPro" id="IPR011059">
    <property type="entry name" value="Metal-dep_hydrolase_composite"/>
</dbReference>
<feature type="active site" description="Proton donor/acceptor" evidence="10">
    <location>
        <position position="270"/>
    </location>
</feature>
<evidence type="ECO:0000256" key="11">
    <source>
        <dbReference type="PIRSR" id="PIRSR038994-3"/>
    </source>
</evidence>
<comment type="caution">
    <text evidence="13">The sequence shown here is derived from an EMBL/GenBank/DDBJ whole genome shotgun (WGS) entry which is preliminary data.</text>
</comment>
<evidence type="ECO:0000256" key="2">
    <source>
        <dbReference type="ARBA" id="ARBA00011899"/>
    </source>
</evidence>
<dbReference type="FunFam" id="3.20.20.140:FF:000004">
    <property type="entry name" value="N-acetylglucosamine-6-phosphate deacetylase"/>
    <property type="match status" value="1"/>
</dbReference>
<evidence type="ECO:0000256" key="6">
    <source>
        <dbReference type="ARBA" id="ARBA00023277"/>
    </source>
</evidence>
<reference evidence="13 14" key="1">
    <citation type="journal article" date="2015" name="Int. J. Syst. Evol. Microbiol.">
        <title>Exiguobacterium enclense sp. nov., isolated from sediment.</title>
        <authorList>
            <person name="Dastager S.G."/>
            <person name="Mawlankar R."/>
            <person name="Sonalkar V.V."/>
            <person name="Thorat M.N."/>
            <person name="Mual P."/>
            <person name="Verma A."/>
            <person name="Krishnamurthi S."/>
            <person name="Tang S.K."/>
            <person name="Li W.J."/>
        </authorList>
    </citation>
    <scope>NUCLEOTIDE SEQUENCE [LARGE SCALE GENOMIC DNA]</scope>
    <source>
        <strain evidence="13 14">NIO-1109</strain>
    </source>
</reference>
<dbReference type="InterPro" id="IPR003764">
    <property type="entry name" value="GlcNAc_6-P_deAcase"/>
</dbReference>
<evidence type="ECO:0000256" key="3">
    <source>
        <dbReference type="ARBA" id="ARBA00018029"/>
    </source>
</evidence>
<dbReference type="InterPro" id="IPR032466">
    <property type="entry name" value="Metal_Hydrolase"/>
</dbReference>
<dbReference type="SUPFAM" id="SSF51556">
    <property type="entry name" value="Metallo-dependent hydrolases"/>
    <property type="match status" value="1"/>
</dbReference>
<proteinExistence type="inferred from homology"/>
<dbReference type="GO" id="GO:0046872">
    <property type="term" value="F:metal ion binding"/>
    <property type="evidence" value="ECO:0007669"/>
    <property type="project" value="UniProtKB-KW"/>
</dbReference>
<keyword evidence="5 9" id="KW-0378">Hydrolase</keyword>
<evidence type="ECO:0000256" key="9">
    <source>
        <dbReference type="PIRNR" id="PIRNR038994"/>
    </source>
</evidence>
<evidence type="ECO:0000313" key="14">
    <source>
        <dbReference type="Proteomes" id="UP000053797"/>
    </source>
</evidence>
<dbReference type="EC" id="3.5.1.25" evidence="2"/>
<comment type="pathway">
    <text evidence="8">Amino-sugar metabolism; N-acetylneuraminate degradation; D-fructose 6-phosphate from N-acetylneuraminate: step 4/5.</text>
</comment>
<dbReference type="PANTHER" id="PTHR11113:SF14">
    <property type="entry name" value="N-ACETYLGLUCOSAMINE-6-PHOSPHATE DEACETYLASE"/>
    <property type="match status" value="1"/>
</dbReference>
<keyword evidence="4 11" id="KW-0479">Metal-binding</keyword>
<comment type="similarity">
    <text evidence="1 9">Belongs to the metallo-dependent hydrolases superfamily. NagA family.</text>
</comment>
<dbReference type="PIRSF" id="PIRSF038994">
    <property type="entry name" value="NagA"/>
    <property type="match status" value="1"/>
</dbReference>
<evidence type="ECO:0000256" key="7">
    <source>
        <dbReference type="ARBA" id="ARBA00047647"/>
    </source>
</evidence>
<dbReference type="AlphaFoldDB" id="A0A0V8GCS5"/>
<comment type="cofactor">
    <cofactor evidence="11">
        <name>a divalent metal cation</name>
        <dbReference type="ChEBI" id="CHEBI:60240"/>
    </cofactor>
    <text evidence="11">Binds 1 divalent metal cation per subunit.</text>
</comment>
<dbReference type="RefSeq" id="WP_023467103.1">
    <property type="nucleotide sequence ID" value="NZ_FMYN01000005.1"/>
</dbReference>
<dbReference type="OrthoDB" id="9776488at2"/>